<dbReference type="RefSeq" id="YP_009816077.1">
    <property type="nucleotide sequence ID" value="NC_048102.1"/>
</dbReference>
<evidence type="ECO:0000313" key="1">
    <source>
        <dbReference type="EMBL" id="AYR01892.1"/>
    </source>
</evidence>
<dbReference type="KEGG" id="vg:55007311"/>
<proteinExistence type="predicted"/>
<dbReference type="Proteomes" id="UP000281181">
    <property type="component" value="Segment"/>
</dbReference>
<dbReference type="EMBL" id="MH920639">
    <property type="protein sequence ID" value="AYR01892.1"/>
    <property type="molecule type" value="Genomic_DNA"/>
</dbReference>
<name>A0A3G3M5W1_9CAUD</name>
<keyword evidence="2" id="KW-1185">Reference proteome</keyword>
<protein>
    <submittedName>
        <fullName evidence="1">Ferrochetalase domain protein</fullName>
    </submittedName>
</protein>
<dbReference type="GeneID" id="55007311"/>
<reference evidence="1 2" key="1">
    <citation type="submission" date="2018-09" db="EMBL/GenBank/DDBJ databases">
        <authorList>
            <person name="You S."/>
        </authorList>
    </citation>
    <scope>NUCLEOTIDE SEQUENCE [LARGE SCALE GENOMIC DNA]</scope>
</reference>
<accession>A0A3G3M5W1</accession>
<organism evidence="1 2">
    <name type="scientific">Synechococcus phage S-P4</name>
    <dbReference type="NCBI Taxonomy" id="2484640"/>
    <lineage>
        <taxon>Viruses</taxon>
        <taxon>Duplodnaviria</taxon>
        <taxon>Heunggongvirae</taxon>
        <taxon>Uroviricota</taxon>
        <taxon>Caudoviricetes</taxon>
        <taxon>Pantevenvirales</taxon>
        <taxon>Kyanoviridae</taxon>
        <taxon>Leucotheavirus</taxon>
        <taxon>Leucotheavirus sp4</taxon>
    </lineage>
</organism>
<evidence type="ECO:0000313" key="2">
    <source>
        <dbReference type="Proteomes" id="UP000281181"/>
    </source>
</evidence>
<sequence length="199" mass="22848">MNKQLLENNYIIVPGFIPAGEALDIAQRFREEDAIWNYPGDDQAPNSASKYNQKDALEILCNQTLQVSNVLGAYVLPSYCYSRIYREDSVLARHMDRPSCEISVTLHLDGDVPWTIYIENSKGEPQSVMLGPGDAMIYLGCIAPHWRDRFFGKEYIQAFLHYVRSDGCMLDNYFDKMRDMNVDSIGLKETLIQEYDALR</sequence>